<dbReference type="InterPro" id="IPR012340">
    <property type="entry name" value="NA-bd_OB-fold"/>
</dbReference>
<dbReference type="OrthoDB" id="9809878at2"/>
<accession>A0A0X8FFI3</accession>
<dbReference type="CDD" id="cd04496">
    <property type="entry name" value="SSB_OBF"/>
    <property type="match status" value="1"/>
</dbReference>
<gene>
    <name evidence="4" type="ORF">I6G68_02320</name>
</gene>
<organism evidence="4 5">
    <name type="scientific">Aerococcus urinae</name>
    <dbReference type="NCBI Taxonomy" id="1376"/>
    <lineage>
        <taxon>Bacteria</taxon>
        <taxon>Bacillati</taxon>
        <taxon>Bacillota</taxon>
        <taxon>Bacilli</taxon>
        <taxon>Lactobacillales</taxon>
        <taxon>Aerococcaceae</taxon>
        <taxon>Aerococcus</taxon>
    </lineage>
</organism>
<comment type="subunit">
    <text evidence="2">Homotetramer.</text>
</comment>
<dbReference type="Proteomes" id="UP000594771">
    <property type="component" value="Chromosome"/>
</dbReference>
<dbReference type="PANTHER" id="PTHR10302:SF27">
    <property type="entry name" value="SINGLE-STRANDED DNA-BINDING PROTEIN"/>
    <property type="match status" value="1"/>
</dbReference>
<protein>
    <recommendedName>
        <fullName evidence="2 3">Single-stranded DNA-binding protein</fullName>
        <shortName evidence="2">SSB</shortName>
    </recommendedName>
</protein>
<dbReference type="GO" id="GO:0003697">
    <property type="term" value="F:single-stranded DNA binding"/>
    <property type="evidence" value="ECO:0007669"/>
    <property type="project" value="UniProtKB-UniRule"/>
</dbReference>
<dbReference type="AlphaFoldDB" id="A0A0X8FFI3"/>
<dbReference type="KEGG" id="aun:AWM73_07695"/>
<dbReference type="Pfam" id="PF00436">
    <property type="entry name" value="SSB"/>
    <property type="match status" value="1"/>
</dbReference>
<name>A0A0X8FFI3_9LACT</name>
<dbReference type="InterPro" id="IPR000424">
    <property type="entry name" value="Primosome_PriB/ssb"/>
</dbReference>
<sequence length="133" mass="15181">MLSSLRLNRKRGGEVMNQVQLIGRLARDIEMTQTGSKHQVLNNTLAVNRFVGGEKQTDFIPITAWNATAQLIDKYLDKGDEIGIVGNLHMNHYTNKDQVEVYQLEVIIREVFFLRKKQGDKAVQDINIEVTKV</sequence>
<dbReference type="PROSITE" id="PS50935">
    <property type="entry name" value="SSB"/>
    <property type="match status" value="1"/>
</dbReference>
<dbReference type="Gene3D" id="2.40.50.140">
    <property type="entry name" value="Nucleic acid-binding proteins"/>
    <property type="match status" value="1"/>
</dbReference>
<dbReference type="EMBL" id="CP065662">
    <property type="protein sequence ID" value="QPS02338.1"/>
    <property type="molecule type" value="Genomic_DNA"/>
</dbReference>
<comment type="caution">
    <text evidence="2">Lacks conserved residue(s) required for the propagation of feature annotation.</text>
</comment>
<evidence type="ECO:0000256" key="3">
    <source>
        <dbReference type="PIRNR" id="PIRNR002070"/>
    </source>
</evidence>
<keyword evidence="1 2" id="KW-0238">DNA-binding</keyword>
<evidence type="ECO:0000256" key="1">
    <source>
        <dbReference type="ARBA" id="ARBA00023125"/>
    </source>
</evidence>
<evidence type="ECO:0000313" key="5">
    <source>
        <dbReference type="Proteomes" id="UP000594771"/>
    </source>
</evidence>
<dbReference type="HAMAP" id="MF_00984">
    <property type="entry name" value="SSB"/>
    <property type="match status" value="1"/>
</dbReference>
<dbReference type="NCBIfam" id="TIGR00621">
    <property type="entry name" value="ssb"/>
    <property type="match status" value="1"/>
</dbReference>
<dbReference type="GO" id="GO:0006260">
    <property type="term" value="P:DNA replication"/>
    <property type="evidence" value="ECO:0007669"/>
    <property type="project" value="InterPro"/>
</dbReference>
<proteinExistence type="inferred from homology"/>
<reference evidence="4 5" key="1">
    <citation type="submission" date="2020-12" db="EMBL/GenBank/DDBJ databases">
        <title>FDA dAtabase for Regulatory Grade micrObial Sequences (FDA-ARGOS): Supporting development and validation of Infectious Disease Dx tests.</title>
        <authorList>
            <person name="Sproer C."/>
            <person name="Gronow S."/>
            <person name="Severitt S."/>
            <person name="Schroder I."/>
            <person name="Tallon L."/>
            <person name="Sadzewicz L."/>
            <person name="Zhao X."/>
            <person name="Boylan J."/>
            <person name="Ott S."/>
            <person name="Bowen H."/>
            <person name="Vavikolanu K."/>
            <person name="Mehta A."/>
            <person name="Aluvathingal J."/>
            <person name="Nadendla S."/>
            <person name="Lowell S."/>
            <person name="Myers T."/>
            <person name="Yan Y."/>
            <person name="Sichtig H."/>
        </authorList>
    </citation>
    <scope>NUCLEOTIDE SEQUENCE [LARGE SCALE GENOMIC DNA]</scope>
    <source>
        <strain evidence="4 5">FDAARGOS_911</strain>
    </source>
</reference>
<evidence type="ECO:0000256" key="2">
    <source>
        <dbReference type="HAMAP-Rule" id="MF_00984"/>
    </source>
</evidence>
<dbReference type="SUPFAM" id="SSF50249">
    <property type="entry name" value="Nucleic acid-binding proteins"/>
    <property type="match status" value="1"/>
</dbReference>
<dbReference type="GO" id="GO:0009295">
    <property type="term" value="C:nucleoid"/>
    <property type="evidence" value="ECO:0007669"/>
    <property type="project" value="TreeGrafter"/>
</dbReference>
<dbReference type="PIRSF" id="PIRSF002070">
    <property type="entry name" value="SSB"/>
    <property type="match status" value="1"/>
</dbReference>
<dbReference type="InterPro" id="IPR011344">
    <property type="entry name" value="ssDNA-bd"/>
</dbReference>
<evidence type="ECO:0000313" key="4">
    <source>
        <dbReference type="EMBL" id="QPS02338.1"/>
    </source>
</evidence>
<dbReference type="PANTHER" id="PTHR10302">
    <property type="entry name" value="SINGLE-STRANDED DNA-BINDING PROTEIN"/>
    <property type="match status" value="1"/>
</dbReference>